<organism evidence="3 4">
    <name type="scientific">Jaculus jaculus</name>
    <name type="common">Lesser Egyptian jerboa</name>
    <dbReference type="NCBI Taxonomy" id="51337"/>
    <lineage>
        <taxon>Eukaryota</taxon>
        <taxon>Metazoa</taxon>
        <taxon>Chordata</taxon>
        <taxon>Craniata</taxon>
        <taxon>Vertebrata</taxon>
        <taxon>Euteleostomi</taxon>
        <taxon>Mammalia</taxon>
        <taxon>Eutheria</taxon>
        <taxon>Euarchontoglires</taxon>
        <taxon>Glires</taxon>
        <taxon>Rodentia</taxon>
        <taxon>Myomorpha</taxon>
        <taxon>Dipodoidea</taxon>
        <taxon>Dipodidae</taxon>
        <taxon>Dipodinae</taxon>
        <taxon>Jaculus</taxon>
    </lineage>
</organism>
<dbReference type="Proteomes" id="UP000694385">
    <property type="component" value="Unassembled WGS sequence"/>
</dbReference>
<feature type="compositionally biased region" description="Basic residues" evidence="1">
    <location>
        <begin position="231"/>
        <end position="240"/>
    </location>
</feature>
<dbReference type="Pfam" id="PF15257">
    <property type="entry name" value="DUF4590"/>
    <property type="match status" value="1"/>
</dbReference>
<feature type="compositionally biased region" description="Low complexity" evidence="1">
    <location>
        <begin position="383"/>
        <end position="394"/>
    </location>
</feature>
<feature type="compositionally biased region" description="Polar residues" evidence="1">
    <location>
        <begin position="319"/>
        <end position="333"/>
    </location>
</feature>
<feature type="compositionally biased region" description="Basic and acidic residues" evidence="1">
    <location>
        <begin position="219"/>
        <end position="230"/>
    </location>
</feature>
<feature type="compositionally biased region" description="Basic and acidic residues" evidence="1">
    <location>
        <begin position="334"/>
        <end position="348"/>
    </location>
</feature>
<dbReference type="PANTHER" id="PTHR23034:SF2">
    <property type="entry name" value="GLUTAMATE-RICH PROTEIN 3"/>
    <property type="match status" value="1"/>
</dbReference>
<sequence>MCLQGKKAMMKFRNSLNSSQRVSTYHLPDITGHTMPVPPPLPPRGKALQENKTETWRRRRRLRPITVPNGLEPLFTRDSGRIHKTSLHSNAVITMVYLGKNVHLSYDDKNFQDEIKVYQQHCGGENLCVYKGKLLEKDTFQFISKRHHGFPFSLTFFLNGMQVNRLSSCCEFKHRRSSRLGGKGGLFGFVCVEKASPCYRCIIAMGLDRKTSSVKPRKDKSTEKREELRKGQGKLRKGREHLKSRTNEIKGDESSVSAIVSAQDLMGVREVRTAMEEMEWKRKPGQDVWEEDQENTFKYDYEEDFEVEEEKQDDKANEDQQAYDQMNEISKSPTDSEKDNLGLEKETEISSQKTPDAEDIEDEDIGCLDSEEEKDKQDIKTASSISSRSHPYSSESDDESSERDRKAHTGSSTSHSTRSSSSVEWNADDRTGKPRLPAEVSLPTEMRKKETTKGGVVDRPLLTEASREHVLQEEMEEGTREIAEEGSGKPREPASREAKDECEKAGVPGVEKGGEYGY</sequence>
<dbReference type="GeneTree" id="ENSGT00530000064485"/>
<protein>
    <submittedName>
        <fullName evidence="3">Glutamate rich 3</fullName>
    </submittedName>
</protein>
<evidence type="ECO:0000313" key="4">
    <source>
        <dbReference type="Proteomes" id="UP000694385"/>
    </source>
</evidence>
<accession>A0A8C5K6H9</accession>
<keyword evidence="4" id="KW-1185">Reference proteome</keyword>
<reference evidence="3" key="1">
    <citation type="submission" date="2025-08" db="UniProtKB">
        <authorList>
            <consortium name="Ensembl"/>
        </authorList>
    </citation>
    <scope>IDENTIFICATION</scope>
</reference>
<evidence type="ECO:0000259" key="2">
    <source>
        <dbReference type="Pfam" id="PF15257"/>
    </source>
</evidence>
<dbReference type="Ensembl" id="ENSJJAT00000011048.1">
    <property type="protein sequence ID" value="ENSJJAP00000004801.1"/>
    <property type="gene ID" value="ENSJJAG00000009791.1"/>
</dbReference>
<evidence type="ECO:0000313" key="3">
    <source>
        <dbReference type="Ensembl" id="ENSJJAP00000004801.1"/>
    </source>
</evidence>
<feature type="compositionally biased region" description="Basic and acidic residues" evidence="1">
    <location>
        <begin position="241"/>
        <end position="253"/>
    </location>
</feature>
<feature type="region of interest" description="Disordered" evidence="1">
    <location>
        <begin position="212"/>
        <end position="255"/>
    </location>
</feature>
<feature type="compositionally biased region" description="Acidic residues" evidence="1">
    <location>
        <begin position="301"/>
        <end position="311"/>
    </location>
</feature>
<feature type="compositionally biased region" description="Basic and acidic residues" evidence="1">
    <location>
        <begin position="465"/>
        <end position="504"/>
    </location>
</feature>
<name>A0A8C5K6H9_JACJA</name>
<feature type="compositionally biased region" description="Acidic residues" evidence="1">
    <location>
        <begin position="357"/>
        <end position="372"/>
    </location>
</feature>
<dbReference type="PANTHER" id="PTHR23034">
    <property type="entry name" value="GLUTAMATE-RICH PROTEIN 3"/>
    <property type="match status" value="1"/>
</dbReference>
<feature type="compositionally biased region" description="Low complexity" evidence="1">
    <location>
        <begin position="409"/>
        <end position="422"/>
    </location>
</feature>
<dbReference type="InterPro" id="IPR048257">
    <property type="entry name" value="DUF4590"/>
</dbReference>
<dbReference type="InterPro" id="IPR027962">
    <property type="entry name" value="ERICH3"/>
</dbReference>
<reference evidence="3" key="2">
    <citation type="submission" date="2025-09" db="UniProtKB">
        <authorList>
            <consortium name="Ensembl"/>
        </authorList>
    </citation>
    <scope>IDENTIFICATION</scope>
</reference>
<feature type="domain" description="DUF4590" evidence="2">
    <location>
        <begin position="103"/>
        <end position="213"/>
    </location>
</feature>
<dbReference type="OMA" id="GQDIWED"/>
<dbReference type="AlphaFoldDB" id="A0A8C5K6H9"/>
<evidence type="ECO:0000256" key="1">
    <source>
        <dbReference type="SAM" id="MobiDB-lite"/>
    </source>
</evidence>
<feature type="region of interest" description="Disordered" evidence="1">
    <location>
        <begin position="300"/>
        <end position="518"/>
    </location>
</feature>
<proteinExistence type="predicted"/>